<dbReference type="SMART" id="SM00249">
    <property type="entry name" value="PHD"/>
    <property type="match status" value="2"/>
</dbReference>
<dbReference type="PROSITE" id="PS50016">
    <property type="entry name" value="ZF_PHD_2"/>
    <property type="match status" value="1"/>
</dbReference>
<dbReference type="PROSITE" id="PS50014">
    <property type="entry name" value="BROMODOMAIN_2"/>
    <property type="match status" value="1"/>
</dbReference>
<evidence type="ECO:0000256" key="3">
    <source>
        <dbReference type="ARBA" id="ARBA00022833"/>
    </source>
</evidence>
<dbReference type="InterPro" id="IPR001965">
    <property type="entry name" value="Znf_PHD"/>
</dbReference>
<proteinExistence type="predicted"/>
<dbReference type="EMBL" id="CAUEEQ010006668">
    <property type="protein sequence ID" value="CAJ0930426.1"/>
    <property type="molecule type" value="Genomic_DNA"/>
</dbReference>
<dbReference type="SMART" id="SM00297">
    <property type="entry name" value="BROMO"/>
    <property type="match status" value="1"/>
</dbReference>
<evidence type="ECO:0000259" key="11">
    <source>
        <dbReference type="PROSITE" id="PS50014"/>
    </source>
</evidence>
<dbReference type="InterPro" id="IPR011011">
    <property type="entry name" value="Znf_FYVE_PHD"/>
</dbReference>
<keyword evidence="3" id="KW-0862">Zinc</keyword>
<keyword evidence="10" id="KW-0472">Membrane</keyword>
<comment type="caution">
    <text evidence="13">The sequence shown here is derived from an EMBL/GenBank/DDBJ whole genome shotgun (WGS) entry which is preliminary data.</text>
</comment>
<reference evidence="13" key="1">
    <citation type="submission" date="2023-07" db="EMBL/GenBank/DDBJ databases">
        <authorList>
            <person name="Stuckert A."/>
        </authorList>
    </citation>
    <scope>NUCLEOTIDE SEQUENCE</scope>
</reference>
<evidence type="ECO:0000259" key="12">
    <source>
        <dbReference type="PROSITE" id="PS50016"/>
    </source>
</evidence>
<keyword evidence="5 7" id="KW-0103">Bromodomain</keyword>
<dbReference type="InterPro" id="IPR036427">
    <property type="entry name" value="Bromodomain-like_sf"/>
</dbReference>
<evidence type="ECO:0000313" key="14">
    <source>
        <dbReference type="Proteomes" id="UP001176940"/>
    </source>
</evidence>
<keyword evidence="14" id="KW-1185">Reference proteome</keyword>
<protein>
    <submittedName>
        <fullName evidence="13">Uncharacterized protein</fullName>
    </submittedName>
</protein>
<name>A0ABN9L2N7_9NEOB</name>
<dbReference type="SUPFAM" id="SSF57903">
    <property type="entry name" value="FYVE/PHD zinc finger"/>
    <property type="match status" value="2"/>
</dbReference>
<keyword evidence="2 8" id="KW-0863">Zinc-finger</keyword>
<accession>A0ABN9L2N7</accession>
<feature type="transmembrane region" description="Helical" evidence="10">
    <location>
        <begin position="370"/>
        <end position="399"/>
    </location>
</feature>
<gene>
    <name evidence="13" type="ORF">RIMI_LOCUS4220648</name>
</gene>
<evidence type="ECO:0000256" key="8">
    <source>
        <dbReference type="PROSITE-ProRule" id="PRU00146"/>
    </source>
</evidence>
<dbReference type="Gene3D" id="1.20.920.10">
    <property type="entry name" value="Bromodomain-like"/>
    <property type="match status" value="1"/>
</dbReference>
<evidence type="ECO:0000256" key="6">
    <source>
        <dbReference type="ARBA" id="ARBA00023163"/>
    </source>
</evidence>
<evidence type="ECO:0000256" key="1">
    <source>
        <dbReference type="ARBA" id="ARBA00022723"/>
    </source>
</evidence>
<sequence>MEVFGQRMDAKEETSNKRKPGQESSRQLLECNKCRNSYHPECLGPNYPTKPTKKKRVWICTKCVRCKSCGSTTPGKGWDAQWSHDFSLCHDCAKLFAKGNFCPLCNKCYDDDDYESKMMQCGKCDRWVHSKCESLTDEMYEILSNLPESVAYMCINCTDHHPAEWRLALTNELQASLKYVLTALLNSRTSSHLVRHRQSAKPPDLNPEPEENMPSRSSPEGPDPPVLIQVAKQDEQPPADLDGVKKKMDFGRYTSVLEMSDDIVRIIQAAINADGGQPELKKANSMVKSFFTKPKIIVEGLFWEGLFWEGLFWEGLFWEGLFWEGLFWEGWFWEGLVLGWLVLGGLVLGGLALGGLILEELGLALGGLDLGGLVLGGLVLGGLILGGLVLGGLVLGGLILGELGLALGGLDLGGLVVGVLILGGLALGGLALGRLVLGGLVLGGLALGGLPLGELMQGGLILKDILSFSDCIL</sequence>
<keyword evidence="10" id="KW-1133">Transmembrane helix</keyword>
<evidence type="ECO:0000256" key="4">
    <source>
        <dbReference type="ARBA" id="ARBA00023015"/>
    </source>
</evidence>
<dbReference type="Gene3D" id="3.30.40.10">
    <property type="entry name" value="Zinc/RING finger domain, C3HC4 (zinc finger)"/>
    <property type="match status" value="2"/>
</dbReference>
<feature type="region of interest" description="Disordered" evidence="9">
    <location>
        <begin position="1"/>
        <end position="26"/>
    </location>
</feature>
<evidence type="ECO:0000256" key="2">
    <source>
        <dbReference type="ARBA" id="ARBA00022771"/>
    </source>
</evidence>
<dbReference type="InterPro" id="IPR013083">
    <property type="entry name" value="Znf_RING/FYVE/PHD"/>
</dbReference>
<evidence type="ECO:0000256" key="5">
    <source>
        <dbReference type="ARBA" id="ARBA00023117"/>
    </source>
</evidence>
<dbReference type="InterPro" id="IPR044133">
    <property type="entry name" value="KMT2A_PHD3"/>
</dbReference>
<feature type="domain" description="Bromo" evidence="11">
    <location>
        <begin position="236"/>
        <end position="281"/>
    </location>
</feature>
<feature type="transmembrane region" description="Helical" evidence="10">
    <location>
        <begin position="405"/>
        <end position="428"/>
    </location>
</feature>
<evidence type="ECO:0000313" key="13">
    <source>
        <dbReference type="EMBL" id="CAJ0930426.1"/>
    </source>
</evidence>
<feature type="transmembrane region" description="Helical" evidence="10">
    <location>
        <begin position="338"/>
        <end position="358"/>
    </location>
</feature>
<keyword evidence="6" id="KW-0804">Transcription</keyword>
<dbReference type="InterPro" id="IPR019787">
    <property type="entry name" value="Znf_PHD-finger"/>
</dbReference>
<keyword evidence="10" id="KW-0812">Transmembrane</keyword>
<dbReference type="PANTHER" id="PTHR45838:SF2">
    <property type="entry name" value="HISTONE-LYSINE N-METHYLTRANSFERASE 2A"/>
    <property type="match status" value="1"/>
</dbReference>
<feature type="region of interest" description="Disordered" evidence="9">
    <location>
        <begin position="192"/>
        <end position="226"/>
    </location>
</feature>
<dbReference type="CDD" id="cd15592">
    <property type="entry name" value="PHD3_KMT2A"/>
    <property type="match status" value="1"/>
</dbReference>
<dbReference type="InterPro" id="IPR001487">
    <property type="entry name" value="Bromodomain"/>
</dbReference>
<dbReference type="InterPro" id="IPR019786">
    <property type="entry name" value="Zinc_finger_PHD-type_CS"/>
</dbReference>
<keyword evidence="1" id="KW-0479">Metal-binding</keyword>
<organism evidence="13 14">
    <name type="scientific">Ranitomeya imitator</name>
    <name type="common">mimic poison frog</name>
    <dbReference type="NCBI Taxonomy" id="111125"/>
    <lineage>
        <taxon>Eukaryota</taxon>
        <taxon>Metazoa</taxon>
        <taxon>Chordata</taxon>
        <taxon>Craniata</taxon>
        <taxon>Vertebrata</taxon>
        <taxon>Euteleostomi</taxon>
        <taxon>Amphibia</taxon>
        <taxon>Batrachia</taxon>
        <taxon>Anura</taxon>
        <taxon>Neobatrachia</taxon>
        <taxon>Hyloidea</taxon>
        <taxon>Dendrobatidae</taxon>
        <taxon>Dendrobatinae</taxon>
        <taxon>Ranitomeya</taxon>
    </lineage>
</organism>
<feature type="transmembrane region" description="Helical" evidence="10">
    <location>
        <begin position="435"/>
        <end position="453"/>
    </location>
</feature>
<dbReference type="Proteomes" id="UP001176940">
    <property type="component" value="Unassembled WGS sequence"/>
</dbReference>
<evidence type="ECO:0000256" key="9">
    <source>
        <dbReference type="SAM" id="MobiDB-lite"/>
    </source>
</evidence>
<dbReference type="PANTHER" id="PTHR45838">
    <property type="entry name" value="HISTONE-LYSINE-N-METHYLTRANSFERASE 2 KMT2 FAMILY MEMBER"/>
    <property type="match status" value="1"/>
</dbReference>
<evidence type="ECO:0000256" key="10">
    <source>
        <dbReference type="SAM" id="Phobius"/>
    </source>
</evidence>
<feature type="domain" description="PHD-type" evidence="12">
    <location>
        <begin position="99"/>
        <end position="160"/>
    </location>
</feature>
<keyword evidence="4" id="KW-0805">Transcription regulation</keyword>
<evidence type="ECO:0000256" key="7">
    <source>
        <dbReference type="PROSITE-ProRule" id="PRU00035"/>
    </source>
</evidence>
<dbReference type="PROSITE" id="PS01359">
    <property type="entry name" value="ZF_PHD_1"/>
    <property type="match status" value="1"/>
</dbReference>
<dbReference type="Pfam" id="PF00628">
    <property type="entry name" value="PHD"/>
    <property type="match status" value="2"/>
</dbReference>